<gene>
    <name evidence="1" type="ORF">C7U56_02340</name>
</gene>
<proteinExistence type="predicted"/>
<dbReference type="GeneID" id="79839766"/>
<evidence type="ECO:0000313" key="2">
    <source>
        <dbReference type="Proteomes" id="UP000241048"/>
    </source>
</evidence>
<dbReference type="RefSeq" id="WP_022358715.1">
    <property type="nucleotide sequence ID" value="NZ_CAUWBW010000010.1"/>
</dbReference>
<organism evidence="1 2">
    <name type="scientific">Clostridium fessum</name>
    <dbReference type="NCBI Taxonomy" id="2126740"/>
    <lineage>
        <taxon>Bacteria</taxon>
        <taxon>Bacillati</taxon>
        <taxon>Bacillota</taxon>
        <taxon>Clostridia</taxon>
        <taxon>Eubacteriales</taxon>
        <taxon>Clostridiaceae</taxon>
        <taxon>Clostridium</taxon>
    </lineage>
</organism>
<evidence type="ECO:0000313" key="1">
    <source>
        <dbReference type="EMBL" id="PST38805.1"/>
    </source>
</evidence>
<keyword evidence="2" id="KW-1185">Reference proteome</keyword>
<name>A0A2T3FU50_9CLOT</name>
<dbReference type="AlphaFoldDB" id="A0A2T3FU50"/>
<dbReference type="Proteomes" id="UP000241048">
    <property type="component" value="Unassembled WGS sequence"/>
</dbReference>
<comment type="caution">
    <text evidence="1">The sequence shown here is derived from an EMBL/GenBank/DDBJ whole genome shotgun (WGS) entry which is preliminary data.</text>
</comment>
<dbReference type="EMBL" id="PYLO01000001">
    <property type="protein sequence ID" value="PST38805.1"/>
    <property type="molecule type" value="Genomic_DNA"/>
</dbReference>
<reference evidence="1 2" key="1">
    <citation type="submission" date="2018-03" db="EMBL/GenBank/DDBJ databases">
        <title>Lachnoclostridium SNUG30386 gen.nov., sp.nov., isolated from human faeces.</title>
        <authorList>
            <person name="Seo B."/>
            <person name="Jeon K."/>
            <person name="Ko G."/>
        </authorList>
    </citation>
    <scope>NUCLEOTIDE SEQUENCE [LARGE SCALE GENOMIC DNA]</scope>
    <source>
        <strain evidence="1 2">SNUG30386</strain>
    </source>
</reference>
<sequence length="77" mass="8799">MQYAIAHLDPNEDNPSMEENPCINVDFENEEESCLEAATMMMDEGYKMVTPFFIEDGGKAGTYSWEYVNAHLVVRTK</sequence>
<protein>
    <submittedName>
        <fullName evidence="1">Uncharacterized protein</fullName>
    </submittedName>
</protein>
<accession>A0A2T3FU50</accession>